<comment type="caution">
    <text evidence="2">The sequence shown here is derived from an EMBL/GenBank/DDBJ whole genome shotgun (WGS) entry which is preliminary data.</text>
</comment>
<reference evidence="2 3" key="1">
    <citation type="journal article" date="2019" name="Int. J. Syst. Evol. Microbiol.">
        <title>The Global Catalogue of Microorganisms (GCM) 10K type strain sequencing project: providing services to taxonomists for standard genome sequencing and annotation.</title>
        <authorList>
            <consortium name="The Broad Institute Genomics Platform"/>
            <consortium name="The Broad Institute Genome Sequencing Center for Infectious Disease"/>
            <person name="Wu L."/>
            <person name="Ma J."/>
        </authorList>
    </citation>
    <scope>NUCLEOTIDE SEQUENCE [LARGE SCALE GENOMIC DNA]</scope>
    <source>
        <strain evidence="2 3">JCM 4805</strain>
    </source>
</reference>
<sequence>MRTRRTHDPFESEEINAAIMDYLAGFARLPDTTVTERWSGFYPSLRDGRTELVVDPEPGVTVVNGVGGAGMTLSFGLAEEVVAGR</sequence>
<dbReference type="EMBL" id="BAAABY010000007">
    <property type="protein sequence ID" value="GAA0446382.1"/>
    <property type="molecule type" value="Genomic_DNA"/>
</dbReference>
<dbReference type="Gene3D" id="3.30.9.10">
    <property type="entry name" value="D-Amino Acid Oxidase, subunit A, domain 2"/>
    <property type="match status" value="1"/>
</dbReference>
<gene>
    <name evidence="2" type="ORF">GCM10010361_07900</name>
</gene>
<dbReference type="RefSeq" id="WP_346093006.1">
    <property type="nucleotide sequence ID" value="NZ_BAAABY010000007.1"/>
</dbReference>
<protein>
    <recommendedName>
        <fullName evidence="1">FAD dependent oxidoreductase domain-containing protein</fullName>
    </recommendedName>
</protein>
<dbReference type="Pfam" id="PF01266">
    <property type="entry name" value="DAO"/>
    <property type="match status" value="1"/>
</dbReference>
<dbReference type="InterPro" id="IPR036188">
    <property type="entry name" value="FAD/NAD-bd_sf"/>
</dbReference>
<evidence type="ECO:0000313" key="3">
    <source>
        <dbReference type="Proteomes" id="UP001500909"/>
    </source>
</evidence>
<proteinExistence type="predicted"/>
<dbReference type="Proteomes" id="UP001500909">
    <property type="component" value="Unassembled WGS sequence"/>
</dbReference>
<organism evidence="2 3">
    <name type="scientific">Streptomyces olivaceiscleroticus</name>
    <dbReference type="NCBI Taxonomy" id="68245"/>
    <lineage>
        <taxon>Bacteria</taxon>
        <taxon>Bacillati</taxon>
        <taxon>Actinomycetota</taxon>
        <taxon>Actinomycetes</taxon>
        <taxon>Kitasatosporales</taxon>
        <taxon>Streptomycetaceae</taxon>
        <taxon>Streptomyces</taxon>
    </lineage>
</organism>
<keyword evidence="3" id="KW-1185">Reference proteome</keyword>
<name>A0ABN0ZFX2_9ACTN</name>
<evidence type="ECO:0000313" key="2">
    <source>
        <dbReference type="EMBL" id="GAA0446382.1"/>
    </source>
</evidence>
<feature type="domain" description="FAD dependent oxidoreductase" evidence="1">
    <location>
        <begin position="6"/>
        <end position="82"/>
    </location>
</feature>
<dbReference type="InterPro" id="IPR006076">
    <property type="entry name" value="FAD-dep_OxRdtase"/>
</dbReference>
<evidence type="ECO:0000259" key="1">
    <source>
        <dbReference type="Pfam" id="PF01266"/>
    </source>
</evidence>
<accession>A0ABN0ZFX2</accession>
<dbReference type="Gene3D" id="3.50.50.60">
    <property type="entry name" value="FAD/NAD(P)-binding domain"/>
    <property type="match status" value="1"/>
</dbReference>